<name>A0A084B1A3_STACB</name>
<gene>
    <name evidence="3" type="ORF">S7711_05923</name>
</gene>
<dbReference type="AlphaFoldDB" id="A0A084B1A3"/>
<dbReference type="Gene3D" id="3.40.50.880">
    <property type="match status" value="1"/>
</dbReference>
<evidence type="ECO:0000259" key="2">
    <source>
        <dbReference type="Pfam" id="PF01965"/>
    </source>
</evidence>
<proteinExistence type="predicted"/>
<dbReference type="PANTHER" id="PTHR43130">
    <property type="entry name" value="ARAC-FAMILY TRANSCRIPTIONAL REGULATOR"/>
    <property type="match status" value="1"/>
</dbReference>
<organism evidence="3 4">
    <name type="scientific">Stachybotrys chartarum (strain CBS 109288 / IBT 7711)</name>
    <name type="common">Toxic black mold</name>
    <name type="synonym">Stilbospora chartarum</name>
    <dbReference type="NCBI Taxonomy" id="1280523"/>
    <lineage>
        <taxon>Eukaryota</taxon>
        <taxon>Fungi</taxon>
        <taxon>Dikarya</taxon>
        <taxon>Ascomycota</taxon>
        <taxon>Pezizomycotina</taxon>
        <taxon>Sordariomycetes</taxon>
        <taxon>Hypocreomycetidae</taxon>
        <taxon>Hypocreales</taxon>
        <taxon>Stachybotryaceae</taxon>
        <taxon>Stachybotrys</taxon>
    </lineage>
</organism>
<dbReference type="EMBL" id="KL648331">
    <property type="protein sequence ID" value="KEY71332.1"/>
    <property type="molecule type" value="Genomic_DNA"/>
</dbReference>
<feature type="chain" id="PRO_5001771508" description="DJ-1/PfpI domain-containing protein" evidence="1">
    <location>
        <begin position="21"/>
        <end position="259"/>
    </location>
</feature>
<sequence>MHFSSANALGLLAAASLAVAQNGTTPGCEPPIPQRFGIVLFPAFTPLDVFGPLDMLNGLSLTQHMNLSIIAETLDPVTTQLRNHNVARSNFSQSVVPTHTFANPPEDLDVLFVPGGAGTRAVNSPNPDLRLAELIAYIRDVYPSLQYIISVCTGAQLLAQAGVLDGRNATTNKAAWASMTRYGPRTYWRAQARWVKDHNVYTTSGVSAGIDGTLQFIEDVWGEERANTIAYSIEHSRTSDPDNDPFAAHFGAVDVPPVE</sequence>
<dbReference type="InterPro" id="IPR002818">
    <property type="entry name" value="DJ-1/PfpI"/>
</dbReference>
<dbReference type="HOGENOM" id="CLU_000445_44_8_1"/>
<dbReference type="InterPro" id="IPR029062">
    <property type="entry name" value="Class_I_gatase-like"/>
</dbReference>
<dbReference type="InterPro" id="IPR052158">
    <property type="entry name" value="INH-QAR"/>
</dbReference>
<accession>A0A084B1A3</accession>
<dbReference type="CDD" id="cd03139">
    <property type="entry name" value="GATase1_PfpI_2"/>
    <property type="match status" value="1"/>
</dbReference>
<keyword evidence="4" id="KW-1185">Reference proteome</keyword>
<reference evidence="3 4" key="1">
    <citation type="journal article" date="2014" name="BMC Genomics">
        <title>Comparative genome sequencing reveals chemotype-specific gene clusters in the toxigenic black mold Stachybotrys.</title>
        <authorList>
            <person name="Semeiks J."/>
            <person name="Borek D."/>
            <person name="Otwinowski Z."/>
            <person name="Grishin N.V."/>
        </authorList>
    </citation>
    <scope>NUCLEOTIDE SEQUENCE [LARGE SCALE GENOMIC DNA]</scope>
    <source>
        <strain evidence="4">CBS 109288 / IBT 7711</strain>
    </source>
</reference>
<dbReference type="Pfam" id="PF01965">
    <property type="entry name" value="DJ-1_PfpI"/>
    <property type="match status" value="1"/>
</dbReference>
<feature type="signal peptide" evidence="1">
    <location>
        <begin position="1"/>
        <end position="20"/>
    </location>
</feature>
<keyword evidence="1" id="KW-0732">Signal</keyword>
<dbReference type="PANTHER" id="PTHR43130:SF15">
    <property type="entry name" value="THIJ_PFPI FAMILY PROTEIN (AFU_ORTHOLOGUE AFUA_5G14240)"/>
    <property type="match status" value="1"/>
</dbReference>
<feature type="domain" description="DJ-1/PfpI" evidence="2">
    <location>
        <begin position="38"/>
        <end position="218"/>
    </location>
</feature>
<evidence type="ECO:0000313" key="4">
    <source>
        <dbReference type="Proteomes" id="UP000028045"/>
    </source>
</evidence>
<protein>
    <recommendedName>
        <fullName evidence="2">DJ-1/PfpI domain-containing protein</fullName>
    </recommendedName>
</protein>
<evidence type="ECO:0000256" key="1">
    <source>
        <dbReference type="SAM" id="SignalP"/>
    </source>
</evidence>
<dbReference type="SUPFAM" id="SSF52317">
    <property type="entry name" value="Class I glutamine amidotransferase-like"/>
    <property type="match status" value="1"/>
</dbReference>
<dbReference type="Proteomes" id="UP000028045">
    <property type="component" value="Unassembled WGS sequence"/>
</dbReference>
<evidence type="ECO:0000313" key="3">
    <source>
        <dbReference type="EMBL" id="KEY71332.1"/>
    </source>
</evidence>
<dbReference type="OrthoDB" id="543156at2759"/>